<keyword evidence="5" id="KW-1185">Reference proteome</keyword>
<evidence type="ECO:0000313" key="5">
    <source>
        <dbReference type="Proteomes" id="UP000789508"/>
    </source>
</evidence>
<proteinExistence type="predicted"/>
<dbReference type="EMBL" id="CAJVPS010002842">
    <property type="protein sequence ID" value="CAG8577569.1"/>
    <property type="molecule type" value="Genomic_DNA"/>
</dbReference>
<dbReference type="GO" id="GO:0003677">
    <property type="term" value="F:DNA binding"/>
    <property type="evidence" value="ECO:0007669"/>
    <property type="project" value="UniProtKB-UniRule"/>
</dbReference>
<dbReference type="OrthoDB" id="6247875at2759"/>
<dbReference type="PROSITE" id="PS50118">
    <property type="entry name" value="HMG_BOX_2"/>
    <property type="match status" value="1"/>
</dbReference>
<dbReference type="Pfam" id="PF00505">
    <property type="entry name" value="HMG_box"/>
    <property type="match status" value="1"/>
</dbReference>
<dbReference type="AlphaFoldDB" id="A0A9N9BW67"/>
<organism evidence="4 5">
    <name type="scientific">Ambispora leptoticha</name>
    <dbReference type="NCBI Taxonomy" id="144679"/>
    <lineage>
        <taxon>Eukaryota</taxon>
        <taxon>Fungi</taxon>
        <taxon>Fungi incertae sedis</taxon>
        <taxon>Mucoromycota</taxon>
        <taxon>Glomeromycotina</taxon>
        <taxon>Glomeromycetes</taxon>
        <taxon>Archaeosporales</taxon>
        <taxon>Ambisporaceae</taxon>
        <taxon>Ambispora</taxon>
    </lineage>
</organism>
<feature type="compositionally biased region" description="Low complexity" evidence="2">
    <location>
        <begin position="270"/>
        <end position="288"/>
    </location>
</feature>
<feature type="region of interest" description="Disordered" evidence="2">
    <location>
        <begin position="260"/>
        <end position="293"/>
    </location>
</feature>
<feature type="DNA-binding region" description="HMG box" evidence="1">
    <location>
        <begin position="113"/>
        <end position="179"/>
    </location>
</feature>
<feature type="compositionally biased region" description="Polar residues" evidence="2">
    <location>
        <begin position="90"/>
        <end position="103"/>
    </location>
</feature>
<feature type="region of interest" description="Disordered" evidence="2">
    <location>
        <begin position="1"/>
        <end position="38"/>
    </location>
</feature>
<name>A0A9N9BW67_9GLOM</name>
<evidence type="ECO:0000259" key="3">
    <source>
        <dbReference type="PROSITE" id="PS50118"/>
    </source>
</evidence>
<evidence type="ECO:0000313" key="4">
    <source>
        <dbReference type="EMBL" id="CAG8577569.1"/>
    </source>
</evidence>
<comment type="caution">
    <text evidence="4">The sequence shown here is derived from an EMBL/GenBank/DDBJ whole genome shotgun (WGS) entry which is preliminary data.</text>
</comment>
<dbReference type="InterPro" id="IPR009071">
    <property type="entry name" value="HMG_box_dom"/>
</dbReference>
<feature type="region of interest" description="Disordered" evidence="2">
    <location>
        <begin position="75"/>
        <end position="117"/>
    </location>
</feature>
<keyword evidence="1" id="KW-0238">DNA-binding</keyword>
<sequence>MNTAETDNNADRRVLSSLSKPPKQKQKASKTKNNTSKIKDSILTQTLLKGMTAEDVPFPQPELIQRILSNSRRAVRVSTGGGGKNNNNNDTIIPKSSANINHNHSAKKKRNEPPRPPNNFFLFRHALHLHLSNLSLKVPQVSVAAGILWDNALPNTKAYYSNLQSMAKEWHLKMYPGYVYRPRRAVKKLSKSNSSSNIAEVAVKTSNAIDTRNIVISDNEITQNSTLSSSIIKNDDLYLVNEQMITKSCKNHYPKKYPLSPITTTESETSLHSPPISPLLQQQQPSPSGEFQSHDSFLLAPEETRKMTYTEAYQIALLHRNIMIRQNQEDHHRYQEQESYASQSINSTIQIDPNLAFTSDSMNLYNTNNSNNYRIYQTQQHDNHENNDDIQSTSVDEYSINHTNPFSLETTNGINNSNNNAISISSNFSEWIKYDTPI</sequence>
<feature type="domain" description="HMG box" evidence="3">
    <location>
        <begin position="113"/>
        <end position="179"/>
    </location>
</feature>
<gene>
    <name evidence="4" type="ORF">ALEPTO_LOCUS7104</name>
</gene>
<reference evidence="4" key="1">
    <citation type="submission" date="2021-06" db="EMBL/GenBank/DDBJ databases">
        <authorList>
            <person name="Kallberg Y."/>
            <person name="Tangrot J."/>
            <person name="Rosling A."/>
        </authorList>
    </citation>
    <scope>NUCLEOTIDE SEQUENCE</scope>
    <source>
        <strain evidence="4">FL130A</strain>
    </source>
</reference>
<dbReference type="GO" id="GO:0005634">
    <property type="term" value="C:nucleus"/>
    <property type="evidence" value="ECO:0007669"/>
    <property type="project" value="UniProtKB-UniRule"/>
</dbReference>
<evidence type="ECO:0000256" key="2">
    <source>
        <dbReference type="SAM" id="MobiDB-lite"/>
    </source>
</evidence>
<dbReference type="SMART" id="SM00398">
    <property type="entry name" value="HMG"/>
    <property type="match status" value="1"/>
</dbReference>
<dbReference type="Proteomes" id="UP000789508">
    <property type="component" value="Unassembled WGS sequence"/>
</dbReference>
<evidence type="ECO:0000256" key="1">
    <source>
        <dbReference type="PROSITE-ProRule" id="PRU00267"/>
    </source>
</evidence>
<keyword evidence="1" id="KW-0539">Nucleus</keyword>
<accession>A0A9N9BW67</accession>
<dbReference type="Gene3D" id="1.10.30.10">
    <property type="entry name" value="High mobility group box domain"/>
    <property type="match status" value="1"/>
</dbReference>
<dbReference type="SUPFAM" id="SSF47095">
    <property type="entry name" value="HMG-box"/>
    <property type="match status" value="1"/>
</dbReference>
<protein>
    <submittedName>
        <fullName evidence="4">13220_t:CDS:1</fullName>
    </submittedName>
</protein>
<dbReference type="InterPro" id="IPR036910">
    <property type="entry name" value="HMG_box_dom_sf"/>
</dbReference>